<dbReference type="Proteomes" id="UP000559027">
    <property type="component" value="Unassembled WGS sequence"/>
</dbReference>
<dbReference type="AlphaFoldDB" id="A0A8H5CSF1"/>
<keyword evidence="2" id="KW-1185">Reference proteome</keyword>
<proteinExistence type="predicted"/>
<evidence type="ECO:0000313" key="2">
    <source>
        <dbReference type="Proteomes" id="UP000559027"/>
    </source>
</evidence>
<evidence type="ECO:0000313" key="1">
    <source>
        <dbReference type="EMBL" id="KAF5346758.1"/>
    </source>
</evidence>
<sequence length="102" mass="11253">MLNEDATKGVSFQDMLSHSTGLPRLDFIACSEEVQNWRNDTNATTPVTFSRTPTTLPIQRPDVRIPLAPSHPPQPNLYQPTHLLPLAAVSSSTYSVAEAEHQ</sequence>
<accession>A0A8H5CSF1</accession>
<name>A0A8H5CSF1_9AGAR</name>
<reference evidence="1 2" key="1">
    <citation type="journal article" date="2020" name="ISME J.">
        <title>Uncovering the hidden diversity of litter-decomposition mechanisms in mushroom-forming fungi.</title>
        <authorList>
            <person name="Floudas D."/>
            <person name="Bentzer J."/>
            <person name="Ahren D."/>
            <person name="Johansson T."/>
            <person name="Persson P."/>
            <person name="Tunlid A."/>
        </authorList>
    </citation>
    <scope>NUCLEOTIDE SEQUENCE [LARGE SCALE GENOMIC DNA]</scope>
    <source>
        <strain evidence="1 2">CBS 146.42</strain>
    </source>
</reference>
<dbReference type="EMBL" id="JAACJO010000030">
    <property type="protein sequence ID" value="KAF5346758.1"/>
    <property type="molecule type" value="Genomic_DNA"/>
</dbReference>
<gene>
    <name evidence="1" type="ORF">D9756_010350</name>
</gene>
<protein>
    <submittedName>
        <fullName evidence="1">Uncharacterized protein</fullName>
    </submittedName>
</protein>
<comment type="caution">
    <text evidence="1">The sequence shown here is derived from an EMBL/GenBank/DDBJ whole genome shotgun (WGS) entry which is preliminary data.</text>
</comment>
<organism evidence="1 2">
    <name type="scientific">Leucocoprinus leucothites</name>
    <dbReference type="NCBI Taxonomy" id="201217"/>
    <lineage>
        <taxon>Eukaryota</taxon>
        <taxon>Fungi</taxon>
        <taxon>Dikarya</taxon>
        <taxon>Basidiomycota</taxon>
        <taxon>Agaricomycotina</taxon>
        <taxon>Agaricomycetes</taxon>
        <taxon>Agaricomycetidae</taxon>
        <taxon>Agaricales</taxon>
        <taxon>Agaricineae</taxon>
        <taxon>Agaricaceae</taxon>
        <taxon>Leucocoprinus</taxon>
    </lineage>
</organism>